<gene>
    <name evidence="2" type="ORF">KQ910_20890</name>
</gene>
<sequence length="98" mass="10619">MQAVQELVVPAHTATAPSLQFDVMHEIFNLLAPYNVGSKPITPQTAISKGLTVDSLTIMDVIMELEDRFDVTIPMNVAANIVTIDQLAEAVVSQRAGR</sequence>
<protein>
    <submittedName>
        <fullName evidence="2">Acyl carrier protein</fullName>
    </submittedName>
</protein>
<evidence type="ECO:0000313" key="3">
    <source>
        <dbReference type="Proteomes" id="UP000727907"/>
    </source>
</evidence>
<proteinExistence type="predicted"/>
<dbReference type="InterPro" id="IPR009081">
    <property type="entry name" value="PP-bd_ACP"/>
</dbReference>
<dbReference type="RefSeq" id="WP_216964882.1">
    <property type="nucleotide sequence ID" value="NZ_JAHOPB010000002.1"/>
</dbReference>
<reference evidence="2 3" key="1">
    <citation type="submission" date="2021-06" db="EMBL/GenBank/DDBJ databases">
        <authorList>
            <person name="Lee D.H."/>
        </authorList>
    </citation>
    <scope>NUCLEOTIDE SEQUENCE [LARGE SCALE GENOMIC DNA]</scope>
    <source>
        <strain evidence="2 3">MMS21-HV4-11</strain>
    </source>
</reference>
<accession>A0ABS6ISN5</accession>
<dbReference type="PROSITE" id="PS50075">
    <property type="entry name" value="CARRIER"/>
    <property type="match status" value="1"/>
</dbReference>
<name>A0ABS6ISN5_9HYPH</name>
<evidence type="ECO:0000259" key="1">
    <source>
        <dbReference type="PROSITE" id="PS50075"/>
    </source>
</evidence>
<dbReference type="Proteomes" id="UP000727907">
    <property type="component" value="Unassembled WGS sequence"/>
</dbReference>
<comment type="caution">
    <text evidence="2">The sequence shown here is derived from an EMBL/GenBank/DDBJ whole genome shotgun (WGS) entry which is preliminary data.</text>
</comment>
<evidence type="ECO:0000313" key="2">
    <source>
        <dbReference type="EMBL" id="MBU8876243.1"/>
    </source>
</evidence>
<keyword evidence="3" id="KW-1185">Reference proteome</keyword>
<organism evidence="2 3">
    <name type="scientific">Reyranella humidisoli</name>
    <dbReference type="NCBI Taxonomy" id="2849149"/>
    <lineage>
        <taxon>Bacteria</taxon>
        <taxon>Pseudomonadati</taxon>
        <taxon>Pseudomonadota</taxon>
        <taxon>Alphaproteobacteria</taxon>
        <taxon>Hyphomicrobiales</taxon>
        <taxon>Reyranellaceae</taxon>
        <taxon>Reyranella</taxon>
    </lineage>
</organism>
<dbReference type="EMBL" id="JAHOPB010000002">
    <property type="protein sequence ID" value="MBU8876243.1"/>
    <property type="molecule type" value="Genomic_DNA"/>
</dbReference>
<feature type="domain" description="Carrier" evidence="1">
    <location>
        <begin position="18"/>
        <end position="95"/>
    </location>
</feature>
<dbReference type="Pfam" id="PF00550">
    <property type="entry name" value="PP-binding"/>
    <property type="match status" value="1"/>
</dbReference>